<protein>
    <submittedName>
        <fullName evidence="7">Spore germination protein</fullName>
    </submittedName>
</protein>
<dbReference type="OrthoDB" id="9772630at2"/>
<feature type="compositionally biased region" description="Low complexity" evidence="5">
    <location>
        <begin position="20"/>
        <end position="31"/>
    </location>
</feature>
<keyword evidence="6" id="KW-1133">Transmembrane helix</keyword>
<evidence type="ECO:0000256" key="2">
    <source>
        <dbReference type="ARBA" id="ARBA00005278"/>
    </source>
</evidence>
<dbReference type="PANTHER" id="PTHR22550">
    <property type="entry name" value="SPORE GERMINATION PROTEIN"/>
    <property type="match status" value="1"/>
</dbReference>
<organism evidence="7 8">
    <name type="scientific">Siminovitchia acidinfaciens</name>
    <dbReference type="NCBI Taxonomy" id="2321395"/>
    <lineage>
        <taxon>Bacteria</taxon>
        <taxon>Bacillati</taxon>
        <taxon>Bacillota</taxon>
        <taxon>Bacilli</taxon>
        <taxon>Bacillales</taxon>
        <taxon>Bacillaceae</taxon>
        <taxon>Siminovitchia</taxon>
    </lineage>
</organism>
<evidence type="ECO:0000256" key="5">
    <source>
        <dbReference type="SAM" id="MobiDB-lite"/>
    </source>
</evidence>
<comment type="similarity">
    <text evidence="2 4">Belongs to the GerABKA family.</text>
</comment>
<gene>
    <name evidence="7" type="ORF">D4T97_011755</name>
</gene>
<comment type="subcellular location">
    <subcellularLocation>
        <location evidence="4">Cell membrane</location>
    </subcellularLocation>
    <subcellularLocation>
        <location evidence="1">Membrane</location>
        <topology evidence="1">Multi-pass membrane protein</topology>
    </subcellularLocation>
</comment>
<evidence type="ECO:0000256" key="1">
    <source>
        <dbReference type="ARBA" id="ARBA00004141"/>
    </source>
</evidence>
<dbReference type="AlphaFoldDB" id="A0A429XZZ6"/>
<dbReference type="PIRSF" id="PIRSF005690">
    <property type="entry name" value="GerBA"/>
    <property type="match status" value="1"/>
</dbReference>
<feature type="transmembrane region" description="Helical" evidence="6">
    <location>
        <begin position="319"/>
        <end position="338"/>
    </location>
</feature>
<evidence type="ECO:0000256" key="3">
    <source>
        <dbReference type="ARBA" id="ARBA00023136"/>
    </source>
</evidence>
<feature type="transmembrane region" description="Helical" evidence="6">
    <location>
        <begin position="439"/>
        <end position="466"/>
    </location>
</feature>
<dbReference type="InterPro" id="IPR004995">
    <property type="entry name" value="Spore_Ger"/>
</dbReference>
<evidence type="ECO:0000313" key="8">
    <source>
        <dbReference type="Proteomes" id="UP000287156"/>
    </source>
</evidence>
<keyword evidence="6" id="KW-0812">Transmembrane</keyword>
<dbReference type="Proteomes" id="UP000287156">
    <property type="component" value="Unassembled WGS sequence"/>
</dbReference>
<feature type="region of interest" description="Disordered" evidence="5">
    <location>
        <begin position="17"/>
        <end position="36"/>
    </location>
</feature>
<evidence type="ECO:0000256" key="6">
    <source>
        <dbReference type="SAM" id="Phobius"/>
    </source>
</evidence>
<feature type="transmembrane region" description="Helical" evidence="6">
    <location>
        <begin position="277"/>
        <end position="298"/>
    </location>
</feature>
<keyword evidence="8" id="KW-1185">Reference proteome</keyword>
<proteinExistence type="inferred from homology"/>
<dbReference type="EMBL" id="QYTV02000004">
    <property type="protein sequence ID" value="RST74337.1"/>
    <property type="molecule type" value="Genomic_DNA"/>
</dbReference>
<evidence type="ECO:0000256" key="4">
    <source>
        <dbReference type="PIRNR" id="PIRNR005690"/>
    </source>
</evidence>
<dbReference type="GO" id="GO:0005886">
    <property type="term" value="C:plasma membrane"/>
    <property type="evidence" value="ECO:0007669"/>
    <property type="project" value="UniProtKB-SubCell"/>
</dbReference>
<reference evidence="7" key="1">
    <citation type="submission" date="2018-12" db="EMBL/GenBank/DDBJ databases">
        <authorList>
            <person name="Sun L."/>
            <person name="Chen Z."/>
        </authorList>
    </citation>
    <scope>NUCLEOTIDE SEQUENCE [LARGE SCALE GENOMIC DNA]</scope>
    <source>
        <strain evidence="7">3-2-2</strain>
    </source>
</reference>
<evidence type="ECO:0000313" key="7">
    <source>
        <dbReference type="EMBL" id="RST74337.1"/>
    </source>
</evidence>
<dbReference type="Pfam" id="PF03323">
    <property type="entry name" value="GerA"/>
    <property type="match status" value="1"/>
</dbReference>
<comment type="caution">
    <text evidence="7">The sequence shown here is derived from an EMBL/GenBank/DDBJ whole genome shotgun (WGS) entry which is preliminary data.</text>
</comment>
<dbReference type="PANTHER" id="PTHR22550:SF5">
    <property type="entry name" value="LEUCINE ZIPPER PROTEIN 4"/>
    <property type="match status" value="1"/>
</dbReference>
<accession>A0A429XZZ6</accession>
<dbReference type="GO" id="GO:0009847">
    <property type="term" value="P:spore germination"/>
    <property type="evidence" value="ECO:0007669"/>
    <property type="project" value="UniProtKB-UniRule"/>
</dbReference>
<dbReference type="InterPro" id="IPR050768">
    <property type="entry name" value="UPF0353/GerABKA_families"/>
</dbReference>
<name>A0A429XZZ6_9BACI</name>
<sequence length="531" mass="58752">MGGRPLIRNVNKLLRKATNKKQPPQKKQANAKPKEALHKKFDQNVETFQSIYNNCSDVVFHNFNMFGKVKAMIIYIEGLSDNVGIEESVLTPLKKETATDVQPLSELIENAISAPKVEKVYSISDSIDSLSTGNPILLYEGGNIAYSLGLAKWEKRAMEEPEAETVIRGPREGFTESLQVGTSQLRRIIKSPALKIQSMKIGEYTKTNVLVAYVEGLADPTLVEEVQKRLNRIKVDGILESQYIEDLIEDGPYSPFPLTLSTERPDVASGALLEGRVVIMTEGTPFALIVPVSFFSFLQSPDDYYQRSMIGTFTRLLRYIFLVLSLLFPSFYVAVTTFHQEMIPDSLLLSISASRESVPFPALVEVILMEVMFEALREAGIRLPKQIGSAVSIVGALVIGQAAVQAGLVSAPMIIIVASTGVASFLIPRYNAGYSIRILRFPIIFLAGSFGLLGIMMGILAIVIHLCTLRSFGEPYLAPLAPLKKRELKDVLWRAPHWKMDTRPHFTGQYDVYRQAPNQSPGPKKGGDPGT</sequence>
<keyword evidence="3 4" id="KW-0472">Membrane</keyword>
<feature type="transmembrane region" description="Helical" evidence="6">
    <location>
        <begin position="410"/>
        <end position="427"/>
    </location>
</feature>